<keyword evidence="4 12" id="KW-0812">Transmembrane</keyword>
<dbReference type="GO" id="GO:0020037">
    <property type="term" value="F:heme binding"/>
    <property type="evidence" value="ECO:0007669"/>
    <property type="project" value="InterPro"/>
</dbReference>
<keyword evidence="8 11" id="KW-0408">Iron</keyword>
<dbReference type="GO" id="GO:0016020">
    <property type="term" value="C:membrane"/>
    <property type="evidence" value="ECO:0007669"/>
    <property type="project" value="UniProtKB-SubCell"/>
</dbReference>
<comment type="cofactor">
    <cofactor evidence="11">
        <name>heme</name>
        <dbReference type="ChEBI" id="CHEBI:30413"/>
    </cofactor>
</comment>
<dbReference type="GO" id="GO:0006629">
    <property type="term" value="P:lipid metabolic process"/>
    <property type="evidence" value="ECO:0007669"/>
    <property type="project" value="UniProtKB-ARBA"/>
</dbReference>
<evidence type="ECO:0000256" key="7">
    <source>
        <dbReference type="ARBA" id="ARBA00023002"/>
    </source>
</evidence>
<feature type="binding site" description="axial binding residue" evidence="11">
    <location>
        <position position="452"/>
    </location>
    <ligand>
        <name>heme</name>
        <dbReference type="ChEBI" id="CHEBI:30413"/>
    </ligand>
    <ligandPart>
        <name>Fe</name>
        <dbReference type="ChEBI" id="CHEBI:18248"/>
    </ligandPart>
</feature>
<dbReference type="SUPFAM" id="SSF48264">
    <property type="entry name" value="Cytochrome P450"/>
    <property type="match status" value="1"/>
</dbReference>
<dbReference type="PANTHER" id="PTHR24282">
    <property type="entry name" value="CYTOCHROME P450 FAMILY MEMBER"/>
    <property type="match status" value="1"/>
</dbReference>
<dbReference type="GO" id="GO:0004497">
    <property type="term" value="F:monooxygenase activity"/>
    <property type="evidence" value="ECO:0007669"/>
    <property type="project" value="UniProtKB-KW"/>
</dbReference>
<accession>A0A9D5H513</accession>
<evidence type="ECO:0000256" key="11">
    <source>
        <dbReference type="PIRSR" id="PIRSR602401-1"/>
    </source>
</evidence>
<gene>
    <name evidence="13" type="ORF">J5N97_028650</name>
</gene>
<dbReference type="PRINTS" id="PR00463">
    <property type="entry name" value="EP450I"/>
</dbReference>
<dbReference type="GO" id="GO:0005506">
    <property type="term" value="F:iron ion binding"/>
    <property type="evidence" value="ECO:0007669"/>
    <property type="project" value="InterPro"/>
</dbReference>
<dbReference type="PRINTS" id="PR00385">
    <property type="entry name" value="P450"/>
</dbReference>
<dbReference type="OrthoDB" id="1470350at2759"/>
<evidence type="ECO:0000256" key="6">
    <source>
        <dbReference type="ARBA" id="ARBA00022989"/>
    </source>
</evidence>
<evidence type="ECO:0000256" key="4">
    <source>
        <dbReference type="ARBA" id="ARBA00022692"/>
    </source>
</evidence>
<feature type="transmembrane region" description="Helical" evidence="12">
    <location>
        <begin position="6"/>
        <end position="28"/>
    </location>
</feature>
<keyword evidence="6 12" id="KW-1133">Transmembrane helix</keyword>
<keyword evidence="7" id="KW-0560">Oxidoreductase</keyword>
<evidence type="ECO:0000256" key="10">
    <source>
        <dbReference type="ARBA" id="ARBA00023136"/>
    </source>
</evidence>
<evidence type="ECO:0000256" key="3">
    <source>
        <dbReference type="ARBA" id="ARBA00022617"/>
    </source>
</evidence>
<keyword evidence="9" id="KW-0503">Monooxygenase</keyword>
<dbReference type="Proteomes" id="UP001085076">
    <property type="component" value="Miscellaneous, Linkage group lg09"/>
</dbReference>
<protein>
    <recommendedName>
        <fullName evidence="15">Cytochrome P450</fullName>
    </recommendedName>
</protein>
<reference evidence="13" key="1">
    <citation type="submission" date="2021-03" db="EMBL/GenBank/DDBJ databases">
        <authorList>
            <person name="Li Z."/>
            <person name="Yang C."/>
        </authorList>
    </citation>
    <scope>NUCLEOTIDE SEQUENCE</scope>
    <source>
        <strain evidence="13">Dzin_1.0</strain>
        <tissue evidence="13">Leaf</tissue>
    </source>
</reference>
<keyword evidence="14" id="KW-1185">Reference proteome</keyword>
<dbReference type="InterPro" id="IPR002401">
    <property type="entry name" value="Cyt_P450_E_grp-I"/>
</dbReference>
<sequence length="504" mass="57986">MESSVLLYYYGVVLILLIGVMVLNMFWWKPRKMKRYFMEQGIRGPSYMPFIGSLGELAKMYARATPPPSPTPPSHPHHSILPYVFPHLHAWREHYGRAFLYFYGRSPRLQITDPELIKEFTMNPRNFSQSIQHPLVHNLLGKGIVASGGDTWATQRKTLSPYFFMESLKGVSTVAQGAAEEMIQRWSELIGSNEVEIEVLLEFEKVSQCIIAKMLFGNDAEQAMPMLQMQAEQSAISSRSVKSFYIPGFKFFPTSVNRRSKWLRRETERRFDELIERRYRSGGQRDDDWLELMISSRSMSRQQIIDECCTFMIAGSESTNLLLTWACFLLSIHTEWQVRAREELHQVLKGQRPNVETINQLKTLNMIINETLRLYTPLPFVMKIVNEQVKIGNLTIPAGVGVEMPIIAVHHDPKQWGENFDQFDPSRFAEGVSKAAKHPMAYMPFMLGPRICMGMNFALIEAKVVLAMVLQDFTFVISPAYKHDLVFGLSLKPKYGTPLLFHKI</sequence>
<dbReference type="InterPro" id="IPR001128">
    <property type="entry name" value="Cyt_P450"/>
</dbReference>
<keyword evidence="5 11" id="KW-0479">Metal-binding</keyword>
<dbReference type="InterPro" id="IPR036396">
    <property type="entry name" value="Cyt_P450_sf"/>
</dbReference>
<dbReference type="EMBL" id="JAGGNH010000009">
    <property type="protein sequence ID" value="KAJ0963528.1"/>
    <property type="molecule type" value="Genomic_DNA"/>
</dbReference>
<dbReference type="Pfam" id="PF00067">
    <property type="entry name" value="p450"/>
    <property type="match status" value="1"/>
</dbReference>
<proteinExistence type="inferred from homology"/>
<evidence type="ECO:0000256" key="1">
    <source>
        <dbReference type="ARBA" id="ARBA00004370"/>
    </source>
</evidence>
<comment type="similarity">
    <text evidence="2">Belongs to the cytochrome P450 family.</text>
</comment>
<dbReference type="GO" id="GO:0016705">
    <property type="term" value="F:oxidoreductase activity, acting on paired donors, with incorporation or reduction of molecular oxygen"/>
    <property type="evidence" value="ECO:0007669"/>
    <property type="project" value="InterPro"/>
</dbReference>
<comment type="caution">
    <text evidence="13">The sequence shown here is derived from an EMBL/GenBank/DDBJ whole genome shotgun (WGS) entry which is preliminary data.</text>
</comment>
<reference evidence="13" key="2">
    <citation type="journal article" date="2022" name="Hortic Res">
        <title>The genome of Dioscorea zingiberensis sheds light on the biosynthesis, origin and evolution of the medicinally important diosgenin saponins.</title>
        <authorList>
            <person name="Li Y."/>
            <person name="Tan C."/>
            <person name="Li Z."/>
            <person name="Guo J."/>
            <person name="Li S."/>
            <person name="Chen X."/>
            <person name="Wang C."/>
            <person name="Dai X."/>
            <person name="Yang H."/>
            <person name="Song W."/>
            <person name="Hou L."/>
            <person name="Xu J."/>
            <person name="Tong Z."/>
            <person name="Xu A."/>
            <person name="Yuan X."/>
            <person name="Wang W."/>
            <person name="Yang Q."/>
            <person name="Chen L."/>
            <person name="Sun Z."/>
            <person name="Wang K."/>
            <person name="Pan B."/>
            <person name="Chen J."/>
            <person name="Bao Y."/>
            <person name="Liu F."/>
            <person name="Qi X."/>
            <person name="Gang D.R."/>
            <person name="Wen J."/>
            <person name="Li J."/>
        </authorList>
    </citation>
    <scope>NUCLEOTIDE SEQUENCE</scope>
    <source>
        <strain evidence="13">Dzin_1.0</strain>
    </source>
</reference>
<organism evidence="13 14">
    <name type="scientific">Dioscorea zingiberensis</name>
    <dbReference type="NCBI Taxonomy" id="325984"/>
    <lineage>
        <taxon>Eukaryota</taxon>
        <taxon>Viridiplantae</taxon>
        <taxon>Streptophyta</taxon>
        <taxon>Embryophyta</taxon>
        <taxon>Tracheophyta</taxon>
        <taxon>Spermatophyta</taxon>
        <taxon>Magnoliopsida</taxon>
        <taxon>Liliopsida</taxon>
        <taxon>Dioscoreales</taxon>
        <taxon>Dioscoreaceae</taxon>
        <taxon>Dioscorea</taxon>
    </lineage>
</organism>
<keyword evidence="3 11" id="KW-0349">Heme</keyword>
<evidence type="ECO:0000313" key="13">
    <source>
        <dbReference type="EMBL" id="KAJ0963528.1"/>
    </source>
</evidence>
<dbReference type="PANTHER" id="PTHR24282:SF211">
    <property type="entry name" value="CYTOCHROME P450-RELATED"/>
    <property type="match status" value="1"/>
</dbReference>
<evidence type="ECO:0000256" key="8">
    <source>
        <dbReference type="ARBA" id="ARBA00023004"/>
    </source>
</evidence>
<dbReference type="Gene3D" id="1.10.630.10">
    <property type="entry name" value="Cytochrome P450"/>
    <property type="match status" value="1"/>
</dbReference>
<comment type="subcellular location">
    <subcellularLocation>
        <location evidence="1">Membrane</location>
    </subcellularLocation>
</comment>
<evidence type="ECO:0000256" key="9">
    <source>
        <dbReference type="ARBA" id="ARBA00023033"/>
    </source>
</evidence>
<name>A0A9D5H513_9LILI</name>
<dbReference type="InterPro" id="IPR050665">
    <property type="entry name" value="Cytochrome_P450_Monooxygen"/>
</dbReference>
<evidence type="ECO:0000256" key="12">
    <source>
        <dbReference type="SAM" id="Phobius"/>
    </source>
</evidence>
<evidence type="ECO:0000313" key="14">
    <source>
        <dbReference type="Proteomes" id="UP001085076"/>
    </source>
</evidence>
<evidence type="ECO:0008006" key="15">
    <source>
        <dbReference type="Google" id="ProtNLM"/>
    </source>
</evidence>
<dbReference type="AlphaFoldDB" id="A0A9D5H513"/>
<keyword evidence="10 12" id="KW-0472">Membrane</keyword>
<evidence type="ECO:0000256" key="2">
    <source>
        <dbReference type="ARBA" id="ARBA00010617"/>
    </source>
</evidence>
<evidence type="ECO:0000256" key="5">
    <source>
        <dbReference type="ARBA" id="ARBA00022723"/>
    </source>
</evidence>